<dbReference type="InterPro" id="IPR018376">
    <property type="entry name" value="Enoyl-CoA_hyd/isom_CS"/>
</dbReference>
<reference evidence="3 4" key="1">
    <citation type="submission" date="2021-01" db="EMBL/GenBank/DDBJ databases">
        <title>Complete genome sequence of Erwinia rhapontici MAFF 311153.</title>
        <authorList>
            <person name="Morohoshi T."/>
            <person name="Someya N."/>
        </authorList>
    </citation>
    <scope>NUCLEOTIDE SEQUENCE [LARGE SCALE GENOMIC DNA]</scope>
    <source>
        <strain evidence="3 4">MAFF 311153</strain>
    </source>
</reference>
<dbReference type="PROSITE" id="PS00166">
    <property type="entry name" value="ENOYL_COA_HYDRATASE"/>
    <property type="match status" value="1"/>
</dbReference>
<evidence type="ECO:0000313" key="4">
    <source>
        <dbReference type="Proteomes" id="UP000677515"/>
    </source>
</evidence>
<dbReference type="PANTHER" id="PTHR11941:SF54">
    <property type="entry name" value="ENOYL-COA HYDRATASE, MITOCHONDRIAL"/>
    <property type="match status" value="1"/>
</dbReference>
<dbReference type="CDD" id="cd06558">
    <property type="entry name" value="crotonase-like"/>
    <property type="match status" value="1"/>
</dbReference>
<accession>A0ABM7N4R0</accession>
<evidence type="ECO:0000313" key="3">
    <source>
        <dbReference type="EMBL" id="BCQ36464.1"/>
    </source>
</evidence>
<name>A0ABM7N4R0_ERWRD</name>
<sequence length="260" mass="28087">MNSEQPNTQLVRCDRPIPHVARLTLHRPAARNAYNAVMISELEQCLNWCEQQADIRTVILTGSGTVFCGGADLQEAFTDGGKGLINSHGGFNPLQHLPRRKIWIAALNGHAFGGGLELALECDFIIAAEQVKIALPEVKHGLLPLGGAIGQLATRLPASVAREMLLIGEPMDAQRALALGLFYQVTTAEDLLENTLTLAASLNRNAPLAVQACNALLKAAHAQDLCQISAAELQQLQASLDYQESLLAFSEKRAPQWRGK</sequence>
<dbReference type="Gene3D" id="3.90.226.10">
    <property type="entry name" value="2-enoyl-CoA Hydratase, Chain A, domain 1"/>
    <property type="match status" value="1"/>
</dbReference>
<protein>
    <submittedName>
        <fullName evidence="3">Enoyl-CoA hydratase</fullName>
    </submittedName>
</protein>
<evidence type="ECO:0000256" key="2">
    <source>
        <dbReference type="RuleBase" id="RU003707"/>
    </source>
</evidence>
<dbReference type="EMBL" id="AP024329">
    <property type="protein sequence ID" value="BCQ36464.1"/>
    <property type="molecule type" value="Genomic_DNA"/>
</dbReference>
<dbReference type="GeneID" id="99868118"/>
<dbReference type="Pfam" id="PF00378">
    <property type="entry name" value="ECH_1"/>
    <property type="match status" value="1"/>
</dbReference>
<dbReference type="RefSeq" id="WP_167863212.1">
    <property type="nucleotide sequence ID" value="NZ_AP024329.1"/>
</dbReference>
<proteinExistence type="inferred from homology"/>
<organism evidence="3 4">
    <name type="scientific">Erwinia rhapontici</name>
    <name type="common">Pectobacterium rhapontici</name>
    <dbReference type="NCBI Taxonomy" id="55212"/>
    <lineage>
        <taxon>Bacteria</taxon>
        <taxon>Pseudomonadati</taxon>
        <taxon>Pseudomonadota</taxon>
        <taxon>Gammaproteobacteria</taxon>
        <taxon>Enterobacterales</taxon>
        <taxon>Erwiniaceae</taxon>
        <taxon>Erwinia</taxon>
    </lineage>
</organism>
<gene>
    <name evidence="3" type="primary">paaG</name>
    <name evidence="3" type="ORF">ERHA53_38070</name>
</gene>
<dbReference type="PANTHER" id="PTHR11941">
    <property type="entry name" value="ENOYL-COA HYDRATASE-RELATED"/>
    <property type="match status" value="1"/>
</dbReference>
<evidence type="ECO:0000256" key="1">
    <source>
        <dbReference type="ARBA" id="ARBA00005254"/>
    </source>
</evidence>
<comment type="similarity">
    <text evidence="1 2">Belongs to the enoyl-CoA hydratase/isomerase family.</text>
</comment>
<dbReference type="Proteomes" id="UP000677515">
    <property type="component" value="Chromosome"/>
</dbReference>
<dbReference type="SUPFAM" id="SSF52096">
    <property type="entry name" value="ClpP/crotonase"/>
    <property type="match status" value="1"/>
</dbReference>
<dbReference type="InterPro" id="IPR029045">
    <property type="entry name" value="ClpP/crotonase-like_dom_sf"/>
</dbReference>
<keyword evidence="4" id="KW-1185">Reference proteome</keyword>
<dbReference type="InterPro" id="IPR001753">
    <property type="entry name" value="Enoyl-CoA_hydra/iso"/>
</dbReference>